<name>F9G1W7_FUSOF</name>
<reference evidence="2" key="1">
    <citation type="journal article" date="2012" name="Mol. Plant Microbe Interact.">
        <title>A highly conserved effector in Fusarium oxysporum is required for full virulence on Arabidopsis.</title>
        <authorList>
            <person name="Thatcher L.F."/>
            <person name="Gardiner D.M."/>
            <person name="Kazan K."/>
            <person name="Manners J."/>
        </authorList>
    </citation>
    <scope>NUCLEOTIDE SEQUENCE [LARGE SCALE GENOMIC DNA]</scope>
    <source>
        <strain evidence="2">Fo5176</strain>
    </source>
</reference>
<organism evidence="2">
    <name type="scientific">Fusarium oxysporum (strain Fo5176)</name>
    <name type="common">Fusarium vascular wilt</name>
    <dbReference type="NCBI Taxonomy" id="660025"/>
    <lineage>
        <taxon>Eukaryota</taxon>
        <taxon>Fungi</taxon>
        <taxon>Dikarya</taxon>
        <taxon>Ascomycota</taxon>
        <taxon>Pezizomycotina</taxon>
        <taxon>Sordariomycetes</taxon>
        <taxon>Hypocreomycetidae</taxon>
        <taxon>Hypocreales</taxon>
        <taxon>Nectriaceae</taxon>
        <taxon>Fusarium</taxon>
        <taxon>Fusarium oxysporum species complex</taxon>
    </lineage>
</organism>
<proteinExistence type="predicted"/>
<dbReference type="OrthoDB" id="4840990at2759"/>
<gene>
    <name evidence="2" type="ORF">FOXB_12649</name>
</gene>
<dbReference type="PaxDb" id="5507-FOXG_03454P0"/>
<dbReference type="AlphaFoldDB" id="F9G1W7"/>
<evidence type="ECO:0000313" key="2">
    <source>
        <dbReference type="EMBL" id="EGU76831.1"/>
    </source>
</evidence>
<comment type="caution">
    <text evidence="2">The sequence shown here is derived from an EMBL/GenBank/DDBJ whole genome shotgun (WGS) entry which is preliminary data.</text>
</comment>
<evidence type="ECO:0000256" key="1">
    <source>
        <dbReference type="SAM" id="MobiDB-lite"/>
    </source>
</evidence>
<protein>
    <submittedName>
        <fullName evidence="2">Uncharacterized protein</fullName>
    </submittedName>
</protein>
<dbReference type="EMBL" id="AFQF01003173">
    <property type="protein sequence ID" value="EGU76831.1"/>
    <property type="molecule type" value="Genomic_DNA"/>
</dbReference>
<sequence>MARIRYAKPVSPRWEKTKSKPFSEAQNGTDYDDDSFAVRVARAEASIYKEDWSWDCSLAKFVHPDLIVRADPVDVRGSKGVMSEAFY</sequence>
<feature type="region of interest" description="Disordered" evidence="1">
    <location>
        <begin position="1"/>
        <end position="27"/>
    </location>
</feature>
<accession>F9G1W7</accession>